<protein>
    <submittedName>
        <fullName evidence="2">Uncharacterized protein</fullName>
    </submittedName>
</protein>
<name>A0A9W5T801_BABOV</name>
<comment type="caution">
    <text evidence="2">The sequence shown here is derived from an EMBL/GenBank/DDBJ whole genome shotgun (WGS) entry which is preliminary data.</text>
</comment>
<reference evidence="2" key="1">
    <citation type="submission" date="2019-12" db="EMBL/GenBank/DDBJ databases">
        <title>Genome sequence of Babesia ovis.</title>
        <authorList>
            <person name="Yamagishi J."/>
            <person name="Sevinc F."/>
            <person name="Xuan X."/>
        </authorList>
    </citation>
    <scope>NUCLEOTIDE SEQUENCE</scope>
    <source>
        <strain evidence="2">Selcuk</strain>
    </source>
</reference>
<gene>
    <name evidence="2" type="ORF">BaOVIS_002570</name>
</gene>
<dbReference type="AlphaFoldDB" id="A0A9W5T801"/>
<organism evidence="2 3">
    <name type="scientific">Babesia ovis</name>
    <dbReference type="NCBI Taxonomy" id="5869"/>
    <lineage>
        <taxon>Eukaryota</taxon>
        <taxon>Sar</taxon>
        <taxon>Alveolata</taxon>
        <taxon>Apicomplexa</taxon>
        <taxon>Aconoidasida</taxon>
        <taxon>Piroplasmida</taxon>
        <taxon>Babesiidae</taxon>
        <taxon>Babesia</taxon>
    </lineage>
</organism>
<proteinExistence type="predicted"/>
<keyword evidence="3" id="KW-1185">Reference proteome</keyword>
<dbReference type="EMBL" id="BLIY01000003">
    <property type="protein sequence ID" value="GFE52853.1"/>
    <property type="molecule type" value="Genomic_DNA"/>
</dbReference>
<evidence type="ECO:0000313" key="2">
    <source>
        <dbReference type="EMBL" id="GFE52853.1"/>
    </source>
</evidence>
<dbReference type="OrthoDB" id="2143914at2759"/>
<accession>A0A9W5T801</accession>
<dbReference type="Proteomes" id="UP001057455">
    <property type="component" value="Unassembled WGS sequence"/>
</dbReference>
<evidence type="ECO:0000256" key="1">
    <source>
        <dbReference type="SAM" id="MobiDB-lite"/>
    </source>
</evidence>
<feature type="region of interest" description="Disordered" evidence="1">
    <location>
        <begin position="1"/>
        <end position="20"/>
    </location>
</feature>
<sequence length="138" mass="15611">MSGGGACHNSTVSGIPGHGSFKPDSSWQRAVARNAGLYHYPHSDAGSSMSETQFAKLVREDDPKSACTPLLIEEFRCLNRNDFGSDQGRAATKCVKWYNEWMQCKWDEEKMRFGYSYLQDLPSRKHKAYIAAPDYQYS</sequence>
<evidence type="ECO:0000313" key="3">
    <source>
        <dbReference type="Proteomes" id="UP001057455"/>
    </source>
</evidence>